<name>A0A8J2K3B9_9HEXA</name>
<dbReference type="Pfam" id="PF00887">
    <property type="entry name" value="ACBP"/>
    <property type="match status" value="1"/>
</dbReference>
<protein>
    <recommendedName>
        <fullName evidence="1">ACB domain-containing protein</fullName>
    </recommendedName>
</protein>
<evidence type="ECO:0000259" key="1">
    <source>
        <dbReference type="PROSITE" id="PS51228"/>
    </source>
</evidence>
<evidence type="ECO:0000313" key="2">
    <source>
        <dbReference type="EMBL" id="CAG7732105.1"/>
    </source>
</evidence>
<proteinExistence type="predicted"/>
<feature type="domain" description="ACB" evidence="1">
    <location>
        <begin position="1"/>
        <end position="78"/>
    </location>
</feature>
<dbReference type="InterPro" id="IPR000582">
    <property type="entry name" value="Acyl-CoA-binding_protein"/>
</dbReference>
<comment type="caution">
    <text evidence="2">The sequence shown here is derived from an EMBL/GenBank/DDBJ whole genome shotgun (WGS) entry which is preliminary data.</text>
</comment>
<dbReference type="PROSITE" id="PS51228">
    <property type="entry name" value="ACB_2"/>
    <property type="match status" value="1"/>
</dbReference>
<dbReference type="AlphaFoldDB" id="A0A8J2K3B9"/>
<dbReference type="EMBL" id="CAJVCH010224957">
    <property type="protein sequence ID" value="CAG7732105.1"/>
    <property type="molecule type" value="Genomic_DNA"/>
</dbReference>
<gene>
    <name evidence="2" type="ORF">AFUS01_LOCUS20642</name>
</gene>
<evidence type="ECO:0000313" key="3">
    <source>
        <dbReference type="Proteomes" id="UP000708208"/>
    </source>
</evidence>
<dbReference type="GO" id="GO:0000062">
    <property type="term" value="F:fatty-acyl-CoA binding"/>
    <property type="evidence" value="ECO:0007669"/>
    <property type="project" value="InterPro"/>
</dbReference>
<dbReference type="Proteomes" id="UP000708208">
    <property type="component" value="Unassembled WGS sequence"/>
</dbReference>
<sequence>MVKRKVLTESETTELSWFFEQATVGGCNCWKLLNDPKFFVMTDVTKTQTRLALRGMSKLEAMERYIQLVEVLVEKYGPHFPSTFNGSLASLDSGTGSTCCSCNPRN</sequence>
<reference evidence="2" key="1">
    <citation type="submission" date="2021-06" db="EMBL/GenBank/DDBJ databases">
        <authorList>
            <person name="Hodson N. C."/>
            <person name="Mongue J. A."/>
            <person name="Jaron S. K."/>
        </authorList>
    </citation>
    <scope>NUCLEOTIDE SEQUENCE</scope>
</reference>
<keyword evidence="3" id="KW-1185">Reference proteome</keyword>
<organism evidence="2 3">
    <name type="scientific">Allacma fusca</name>
    <dbReference type="NCBI Taxonomy" id="39272"/>
    <lineage>
        <taxon>Eukaryota</taxon>
        <taxon>Metazoa</taxon>
        <taxon>Ecdysozoa</taxon>
        <taxon>Arthropoda</taxon>
        <taxon>Hexapoda</taxon>
        <taxon>Collembola</taxon>
        <taxon>Symphypleona</taxon>
        <taxon>Sminthuridae</taxon>
        <taxon>Allacma</taxon>
    </lineage>
</organism>
<dbReference type="OrthoDB" id="346910at2759"/>
<accession>A0A8J2K3B9</accession>